<evidence type="ECO:0000313" key="3">
    <source>
        <dbReference type="Proteomes" id="UP000298061"/>
    </source>
</evidence>
<accession>A0A4Y9ZYV8</accession>
<proteinExistence type="predicted"/>
<comment type="caution">
    <text evidence="2">The sequence shown here is derived from an EMBL/GenBank/DDBJ whole genome shotgun (WGS) entry which is preliminary data.</text>
</comment>
<dbReference type="AlphaFoldDB" id="A0A4Y9ZYV8"/>
<evidence type="ECO:0000313" key="2">
    <source>
        <dbReference type="EMBL" id="TFY78588.1"/>
    </source>
</evidence>
<feature type="region of interest" description="Disordered" evidence="1">
    <location>
        <begin position="1"/>
        <end position="117"/>
    </location>
</feature>
<reference evidence="2 3" key="1">
    <citation type="submission" date="2019-02" db="EMBL/GenBank/DDBJ databases">
        <title>Genome sequencing of the rare red list fungi Hericium alpestre (H. flagellum).</title>
        <authorList>
            <person name="Buettner E."/>
            <person name="Kellner H."/>
        </authorList>
    </citation>
    <scope>NUCLEOTIDE SEQUENCE [LARGE SCALE GENOMIC DNA]</scope>
    <source>
        <strain evidence="2 3">DSM 108284</strain>
    </source>
</reference>
<organism evidence="2 3">
    <name type="scientific">Hericium alpestre</name>
    <dbReference type="NCBI Taxonomy" id="135208"/>
    <lineage>
        <taxon>Eukaryota</taxon>
        <taxon>Fungi</taxon>
        <taxon>Dikarya</taxon>
        <taxon>Basidiomycota</taxon>
        <taxon>Agaricomycotina</taxon>
        <taxon>Agaricomycetes</taxon>
        <taxon>Russulales</taxon>
        <taxon>Hericiaceae</taxon>
        <taxon>Hericium</taxon>
    </lineage>
</organism>
<feature type="region of interest" description="Disordered" evidence="1">
    <location>
        <begin position="138"/>
        <end position="157"/>
    </location>
</feature>
<evidence type="ECO:0000256" key="1">
    <source>
        <dbReference type="SAM" id="MobiDB-lite"/>
    </source>
</evidence>
<protein>
    <submittedName>
        <fullName evidence="2">Uncharacterized protein</fullName>
    </submittedName>
</protein>
<dbReference type="OrthoDB" id="3242468at2759"/>
<gene>
    <name evidence="2" type="ORF">EWM64_g5424</name>
</gene>
<dbReference type="Proteomes" id="UP000298061">
    <property type="component" value="Unassembled WGS sequence"/>
</dbReference>
<dbReference type="EMBL" id="SFCI01000651">
    <property type="protein sequence ID" value="TFY78588.1"/>
    <property type="molecule type" value="Genomic_DNA"/>
</dbReference>
<feature type="compositionally biased region" description="Polar residues" evidence="1">
    <location>
        <begin position="67"/>
        <end position="77"/>
    </location>
</feature>
<feature type="compositionally biased region" description="Low complexity" evidence="1">
    <location>
        <begin position="47"/>
        <end position="58"/>
    </location>
</feature>
<name>A0A4Y9ZYV8_9AGAM</name>
<sequence>MASYLRSIFGYGNSSSSAQTSKAPSSSKSHSRARSQPTNYIYGPPGTASSTASASASSRPTLKKVHSNSASRSNTPSPLRYATFDSRGSNSHRDEHPRPKASSSHGHTSAPAPPPIYRRASYKHKEHHVHYPSFAPGYVTPGSSRSNSTSSLYPGATPMGTPMPLASSSHVNVNYLKDRRPVLKQNHTWSGVSTSASGSSSCEYDLHLVRTQLTLSRRALPPVPTPPEHAAHASAALVHAPAPRPDFVRHHLHALRAHRPRPPHALARPRTYPRAARD</sequence>
<keyword evidence="3" id="KW-1185">Reference proteome</keyword>
<feature type="compositionally biased region" description="Low complexity" evidence="1">
    <location>
        <begin position="14"/>
        <end position="28"/>
    </location>
</feature>
<feature type="region of interest" description="Disordered" evidence="1">
    <location>
        <begin position="255"/>
        <end position="278"/>
    </location>
</feature>